<organism evidence="3 4">
    <name type="scientific">Phakopsora pachyrhizi</name>
    <name type="common">Asian soybean rust disease fungus</name>
    <dbReference type="NCBI Taxonomy" id="170000"/>
    <lineage>
        <taxon>Eukaryota</taxon>
        <taxon>Fungi</taxon>
        <taxon>Dikarya</taxon>
        <taxon>Basidiomycota</taxon>
        <taxon>Pucciniomycotina</taxon>
        <taxon>Pucciniomycetes</taxon>
        <taxon>Pucciniales</taxon>
        <taxon>Phakopsoraceae</taxon>
        <taxon>Phakopsora</taxon>
    </lineage>
</organism>
<sequence length="164" mass="18021">MSVTDSAASGLLIQYQEKLAEVSTGAVVIQLGTLCSTNPTPSPYVLFLHPHRSCLLLSVAEEQDCLHASVQVQCCISEDELVTKIRMDAVIFLRLLRMCRWMCGLMAGLAMAILLPCDLVYNLKNSPTTTFAGNGHHQPGPRKEILKQAGSPSFPLPFFGYRRL</sequence>
<evidence type="ECO:0000313" key="3">
    <source>
        <dbReference type="EMBL" id="CAH7667825.1"/>
    </source>
</evidence>
<feature type="domain" description="CSC1/OSCA1-like N-terminal transmembrane" evidence="2">
    <location>
        <begin position="76"/>
        <end position="125"/>
    </location>
</feature>
<dbReference type="InterPro" id="IPR032880">
    <property type="entry name" value="CSC1/OSCA1-like_N"/>
</dbReference>
<dbReference type="AlphaFoldDB" id="A0AAV0AHG4"/>
<keyword evidence="1" id="KW-0812">Transmembrane</keyword>
<evidence type="ECO:0000313" key="4">
    <source>
        <dbReference type="Proteomes" id="UP001153365"/>
    </source>
</evidence>
<dbReference type="Pfam" id="PF13967">
    <property type="entry name" value="RSN1_TM"/>
    <property type="match status" value="1"/>
</dbReference>
<reference evidence="3" key="1">
    <citation type="submission" date="2022-06" db="EMBL/GenBank/DDBJ databases">
        <authorList>
            <consortium name="SYNGENTA / RWTH Aachen University"/>
        </authorList>
    </citation>
    <scope>NUCLEOTIDE SEQUENCE</scope>
</reference>
<keyword evidence="4" id="KW-1185">Reference proteome</keyword>
<proteinExistence type="predicted"/>
<gene>
    <name evidence="3" type="ORF">PPACK8108_LOCUS2255</name>
</gene>
<protein>
    <recommendedName>
        <fullName evidence="2">CSC1/OSCA1-like N-terminal transmembrane domain-containing protein</fullName>
    </recommendedName>
</protein>
<keyword evidence="1" id="KW-0472">Membrane</keyword>
<feature type="transmembrane region" description="Helical" evidence="1">
    <location>
        <begin position="101"/>
        <end position="121"/>
    </location>
</feature>
<evidence type="ECO:0000256" key="1">
    <source>
        <dbReference type="SAM" id="Phobius"/>
    </source>
</evidence>
<evidence type="ECO:0000259" key="2">
    <source>
        <dbReference type="Pfam" id="PF13967"/>
    </source>
</evidence>
<dbReference type="Proteomes" id="UP001153365">
    <property type="component" value="Unassembled WGS sequence"/>
</dbReference>
<dbReference type="EMBL" id="CALTRL010000386">
    <property type="protein sequence ID" value="CAH7667825.1"/>
    <property type="molecule type" value="Genomic_DNA"/>
</dbReference>
<comment type="caution">
    <text evidence="3">The sequence shown here is derived from an EMBL/GenBank/DDBJ whole genome shotgun (WGS) entry which is preliminary data.</text>
</comment>
<accession>A0AAV0AHG4</accession>
<keyword evidence="1" id="KW-1133">Transmembrane helix</keyword>
<name>A0AAV0AHG4_PHAPC</name>